<sequence>MSNETPSKETPQEILQYWHKPGPYGIITRATLRTLQFTLAIIIAALYGVDLSHASKHNLHGPTEWVYAELVAALSAITCLIHISVRVVHVAWSTWDGVLFVLWLAQTGVFGCIYITNDIQDPYRESTRSISRMRAAVWIDFVNILLWLLTTVLGIAWCVRTRKITRRLDLASPGKRDVEVWADGECEIGLVFSESSPSDAKGDVKDCNVKDRDVEESKAAWEDEKKDLAKY</sequence>
<dbReference type="AlphaFoldDB" id="A0A9W9F7M8"/>
<keyword evidence="3" id="KW-1185">Reference proteome</keyword>
<dbReference type="PANTHER" id="PTHR42083">
    <property type="entry name" value="MARVEL DOMAIN-CONTAINING PROTEIN"/>
    <property type="match status" value="1"/>
</dbReference>
<feature type="transmembrane region" description="Helical" evidence="1">
    <location>
        <begin position="30"/>
        <end position="49"/>
    </location>
</feature>
<feature type="transmembrane region" description="Helical" evidence="1">
    <location>
        <begin position="97"/>
        <end position="116"/>
    </location>
</feature>
<organism evidence="2 3">
    <name type="scientific">Penicillium argentinense</name>
    <dbReference type="NCBI Taxonomy" id="1131581"/>
    <lineage>
        <taxon>Eukaryota</taxon>
        <taxon>Fungi</taxon>
        <taxon>Dikarya</taxon>
        <taxon>Ascomycota</taxon>
        <taxon>Pezizomycotina</taxon>
        <taxon>Eurotiomycetes</taxon>
        <taxon>Eurotiomycetidae</taxon>
        <taxon>Eurotiales</taxon>
        <taxon>Aspergillaceae</taxon>
        <taxon>Penicillium</taxon>
    </lineage>
</organism>
<keyword evidence="1" id="KW-0472">Membrane</keyword>
<dbReference type="Proteomes" id="UP001149074">
    <property type="component" value="Unassembled WGS sequence"/>
</dbReference>
<dbReference type="OrthoDB" id="5363290at2759"/>
<evidence type="ECO:0000313" key="3">
    <source>
        <dbReference type="Proteomes" id="UP001149074"/>
    </source>
</evidence>
<keyword evidence="1" id="KW-0812">Transmembrane</keyword>
<dbReference type="PANTHER" id="PTHR42083:SF1">
    <property type="entry name" value="MARVEL DOMAIN-CONTAINING PROTEIN"/>
    <property type="match status" value="1"/>
</dbReference>
<keyword evidence="1" id="KW-1133">Transmembrane helix</keyword>
<protein>
    <recommendedName>
        <fullName evidence="4">MARVEL domain-containing protein</fullName>
    </recommendedName>
</protein>
<proteinExistence type="predicted"/>
<reference evidence="2" key="2">
    <citation type="journal article" date="2023" name="IMA Fungus">
        <title>Comparative genomic study of the Penicillium genus elucidates a diverse pangenome and 15 lateral gene transfer events.</title>
        <authorList>
            <person name="Petersen C."/>
            <person name="Sorensen T."/>
            <person name="Nielsen M.R."/>
            <person name="Sondergaard T.E."/>
            <person name="Sorensen J.L."/>
            <person name="Fitzpatrick D.A."/>
            <person name="Frisvad J.C."/>
            <person name="Nielsen K.L."/>
        </authorList>
    </citation>
    <scope>NUCLEOTIDE SEQUENCE</scope>
    <source>
        <strain evidence="2">IBT 30761</strain>
    </source>
</reference>
<name>A0A9W9F7M8_9EURO</name>
<evidence type="ECO:0000256" key="1">
    <source>
        <dbReference type="SAM" id="Phobius"/>
    </source>
</evidence>
<dbReference type="EMBL" id="JAPQKI010000006">
    <property type="protein sequence ID" value="KAJ5095118.1"/>
    <property type="molecule type" value="Genomic_DNA"/>
</dbReference>
<evidence type="ECO:0000313" key="2">
    <source>
        <dbReference type="EMBL" id="KAJ5095118.1"/>
    </source>
</evidence>
<evidence type="ECO:0008006" key="4">
    <source>
        <dbReference type="Google" id="ProtNLM"/>
    </source>
</evidence>
<feature type="transmembrane region" description="Helical" evidence="1">
    <location>
        <begin position="65"/>
        <end position="85"/>
    </location>
</feature>
<feature type="transmembrane region" description="Helical" evidence="1">
    <location>
        <begin position="136"/>
        <end position="159"/>
    </location>
</feature>
<comment type="caution">
    <text evidence="2">The sequence shown here is derived from an EMBL/GenBank/DDBJ whole genome shotgun (WGS) entry which is preliminary data.</text>
</comment>
<dbReference type="GeneID" id="81358881"/>
<accession>A0A9W9F7M8</accession>
<gene>
    <name evidence="2" type="ORF">N7532_007409</name>
</gene>
<reference evidence="2" key="1">
    <citation type="submission" date="2022-11" db="EMBL/GenBank/DDBJ databases">
        <authorList>
            <person name="Petersen C."/>
        </authorList>
    </citation>
    <scope>NUCLEOTIDE SEQUENCE</scope>
    <source>
        <strain evidence="2">IBT 30761</strain>
    </source>
</reference>
<dbReference type="RefSeq" id="XP_056473268.1">
    <property type="nucleotide sequence ID" value="XM_056619902.1"/>
</dbReference>